<feature type="region of interest" description="Disordered" evidence="1">
    <location>
        <begin position="11"/>
        <end position="41"/>
    </location>
</feature>
<dbReference type="EMBL" id="CAJVCH010570146">
    <property type="protein sequence ID" value="CAG7834177.1"/>
    <property type="molecule type" value="Genomic_DNA"/>
</dbReference>
<dbReference type="PANTHER" id="PTHR48287">
    <property type="entry name" value="ARM REPEAT SUPERFAMILY PROTEIN"/>
    <property type="match status" value="1"/>
</dbReference>
<dbReference type="InterPro" id="IPR052087">
    <property type="entry name" value="RRP12"/>
</dbReference>
<dbReference type="AlphaFoldDB" id="A0A8J2PZG8"/>
<evidence type="ECO:0000259" key="2">
    <source>
        <dbReference type="Pfam" id="PF25772"/>
    </source>
</evidence>
<proteinExistence type="predicted"/>
<evidence type="ECO:0000313" key="4">
    <source>
        <dbReference type="Proteomes" id="UP000708208"/>
    </source>
</evidence>
<feature type="region of interest" description="Disordered" evidence="1">
    <location>
        <begin position="1000"/>
        <end position="1039"/>
    </location>
</feature>
<evidence type="ECO:0000313" key="3">
    <source>
        <dbReference type="EMBL" id="CAG7834177.1"/>
    </source>
</evidence>
<protein>
    <recommendedName>
        <fullName evidence="2">RRP12 N-terminal HEAT domain-containing protein</fullName>
    </recommendedName>
</protein>
<feature type="compositionally biased region" description="Basic and acidic residues" evidence="1">
    <location>
        <begin position="1000"/>
        <end position="1017"/>
    </location>
</feature>
<feature type="compositionally biased region" description="Acidic residues" evidence="1">
    <location>
        <begin position="1018"/>
        <end position="1032"/>
    </location>
</feature>
<keyword evidence="4" id="KW-1185">Reference proteome</keyword>
<dbReference type="Proteomes" id="UP000708208">
    <property type="component" value="Unassembled WGS sequence"/>
</dbReference>
<evidence type="ECO:0000256" key="1">
    <source>
        <dbReference type="SAM" id="MobiDB-lite"/>
    </source>
</evidence>
<feature type="domain" description="RRP12 N-terminal HEAT" evidence="2">
    <location>
        <begin position="124"/>
        <end position="342"/>
    </location>
</feature>
<feature type="compositionally biased region" description="Basic residues" evidence="1">
    <location>
        <begin position="1173"/>
        <end position="1182"/>
    </location>
</feature>
<dbReference type="Pfam" id="PF25772">
    <property type="entry name" value="HEAT_RRP12_N"/>
    <property type="match status" value="1"/>
</dbReference>
<feature type="compositionally biased region" description="Basic residues" evidence="1">
    <location>
        <begin position="19"/>
        <end position="32"/>
    </location>
</feature>
<reference evidence="3" key="1">
    <citation type="submission" date="2021-06" db="EMBL/GenBank/DDBJ databases">
        <authorList>
            <person name="Hodson N. C."/>
            <person name="Mongue J. A."/>
            <person name="Jaron S. K."/>
        </authorList>
    </citation>
    <scope>NUCLEOTIDE SEQUENCE</scope>
</reference>
<dbReference type="PANTHER" id="PTHR48287:SF1">
    <property type="entry name" value="ARM REPEAT SUPERFAMILY PROTEIN"/>
    <property type="match status" value="1"/>
</dbReference>
<feature type="region of interest" description="Disordered" evidence="1">
    <location>
        <begin position="1095"/>
        <end position="1182"/>
    </location>
</feature>
<gene>
    <name evidence="3" type="ORF">AFUS01_LOCUS43707</name>
</gene>
<dbReference type="InterPro" id="IPR057860">
    <property type="entry name" value="HEAT_RRP12_N"/>
</dbReference>
<organism evidence="3 4">
    <name type="scientific">Allacma fusca</name>
    <dbReference type="NCBI Taxonomy" id="39272"/>
    <lineage>
        <taxon>Eukaryota</taxon>
        <taxon>Metazoa</taxon>
        <taxon>Ecdysozoa</taxon>
        <taxon>Arthropoda</taxon>
        <taxon>Hexapoda</taxon>
        <taxon>Collembola</taxon>
        <taxon>Symphypleona</taxon>
        <taxon>Sminthuridae</taxon>
        <taxon>Allacma</taxon>
    </lineage>
</organism>
<accession>A0A8J2PZG8</accession>
<comment type="caution">
    <text evidence="3">The sequence shown here is derived from an EMBL/GenBank/DDBJ whole genome shotgun (WGS) entry which is preliminary data.</text>
</comment>
<sequence>MNKPRRILKLKMREERSSNKSKKNAVTRWKKGHSCESNPSTRKFRDGASNLHFQLHAVGNNPLLTVGNLGGSREDDELEDDVLSEDVQSLTISDARTRLGSFSSCKTFASGWSKCSNGAFQRFLGRFKVDSALHKDMLSILAATTEVINSMDGKQTETEYFAIFISTLDSCQPEQYHPMMALVCMIIGKVSESVIRLKFNDIYPKISLILASAIENNEHTLIRLCCDALGKILKTQQGIVCDADKPDSFSTYYAVLKCCLHDNPKVRRKARQVIGGLLNSQNEKQNTNLSKLVLGWILDQLISYPTCGPKTACDVLSLLQFTWTFVETVNSSASKKVFESALRVMSGGDASIVKIGFILYSTVFQKGFGLVPEDKPEDSLTPKLVSVLWDLRPDWRNNDAFKGWIKCILDGTVRLLEEGDTAGQKYVPLLIEAVSPSWPSSFGKQTAQLISDYMEHIINKETDISVIEDTFQLLSKNLIAIPPNPHCLAVLEGLLSTLSHSHFGSCSRDVFLQLVPLYCTNTAETVHTLGRFVKAFGVENLWNSVDQGTRRSVILPLLRENLCEADLSFWKDNILPLTIMDSSETTAIAVWDSFVGFCRDPINVDNFPAEIVGKNISTKPQVRLCALAGLRQFGLWPQAKPVLTKYCKNFIPLLFNLYVKEAVKSTKEETRTENSGHAEAILLTVKEYLQFCDAEFLNDLVQRAINKVTIDGDTVDEERPPLLDLVATLIGEQANTEIVPKLIEISAKLALETKHQKRCYRILTAMIKNQNLENSIVKNGILDILRSTKGKSKSNAEALRLDCINGLCEKDSALIDEFLPEAVLNLLSVNTKARKLAIRFGVEACKQLKSVDKMMEVIQVGLKSPNSFVRACTINFMTLVFLEIKPKQPNAELIQACIDQITASRHPGSKNASAEADGSPCKESLGFLSLNLSLFKSLMGPYAGSIGQAISLPGNPRKEVNKILARMIKVFGGAGLKAVLPNSSDPKMNTRIKNLEKKIRKLKDAKSNNNGKEHVGEDQMDGNLSDESDDEIGGSAPTTKRTLSKRGLIIKEGVVDFLDPKNVTGALISKPKETKAGDQFKLSEDGKLIIEMEEEMDKASSGGKGSRKRKIGLSDHSNAGASDDEEDDYHPDNRSTSNKSLRSLKSSRSFNSSSKSTRSFHSSKSSKSTKSSSKVRPKKARF</sequence>
<dbReference type="OrthoDB" id="2192888at2759"/>
<name>A0A8J2PZG8_9HEXA</name>
<feature type="compositionally biased region" description="Low complexity" evidence="1">
    <location>
        <begin position="1135"/>
        <end position="1172"/>
    </location>
</feature>